<protein>
    <submittedName>
        <fullName evidence="1">Uncharacterized protein</fullName>
    </submittedName>
</protein>
<dbReference type="EMBL" id="BAABME010011318">
    <property type="protein sequence ID" value="GAA0183572.1"/>
    <property type="molecule type" value="Genomic_DNA"/>
</dbReference>
<dbReference type="Proteomes" id="UP001454036">
    <property type="component" value="Unassembled WGS sequence"/>
</dbReference>
<dbReference type="AlphaFoldDB" id="A0AAV3RTF5"/>
<reference evidence="1 2" key="1">
    <citation type="submission" date="2024-01" db="EMBL/GenBank/DDBJ databases">
        <title>The complete chloroplast genome sequence of Lithospermum erythrorhizon: insights into the phylogenetic relationship among Boraginaceae species and the maternal lineages of purple gromwells.</title>
        <authorList>
            <person name="Okada T."/>
            <person name="Watanabe K."/>
        </authorList>
    </citation>
    <scope>NUCLEOTIDE SEQUENCE [LARGE SCALE GENOMIC DNA]</scope>
</reference>
<proteinExistence type="predicted"/>
<evidence type="ECO:0000313" key="1">
    <source>
        <dbReference type="EMBL" id="GAA0183572.1"/>
    </source>
</evidence>
<name>A0AAV3RTF5_LITER</name>
<sequence>MFNELPVPDHVIKEEGDDLGHLGVLEELLCLMRVNKGFHAYYPSTRIMEKLEVPYGWCMLPCVVSLDSLSGYYWDEAYDYKIASTTAIEALYGNDDFYEE</sequence>
<evidence type="ECO:0000313" key="2">
    <source>
        <dbReference type="Proteomes" id="UP001454036"/>
    </source>
</evidence>
<keyword evidence="2" id="KW-1185">Reference proteome</keyword>
<organism evidence="1 2">
    <name type="scientific">Lithospermum erythrorhizon</name>
    <name type="common">Purple gromwell</name>
    <name type="synonym">Lithospermum officinale var. erythrorhizon</name>
    <dbReference type="NCBI Taxonomy" id="34254"/>
    <lineage>
        <taxon>Eukaryota</taxon>
        <taxon>Viridiplantae</taxon>
        <taxon>Streptophyta</taxon>
        <taxon>Embryophyta</taxon>
        <taxon>Tracheophyta</taxon>
        <taxon>Spermatophyta</taxon>
        <taxon>Magnoliopsida</taxon>
        <taxon>eudicotyledons</taxon>
        <taxon>Gunneridae</taxon>
        <taxon>Pentapetalae</taxon>
        <taxon>asterids</taxon>
        <taxon>lamiids</taxon>
        <taxon>Boraginales</taxon>
        <taxon>Boraginaceae</taxon>
        <taxon>Boraginoideae</taxon>
        <taxon>Lithospermeae</taxon>
        <taxon>Lithospermum</taxon>
    </lineage>
</organism>
<accession>A0AAV3RTF5</accession>
<comment type="caution">
    <text evidence="1">The sequence shown here is derived from an EMBL/GenBank/DDBJ whole genome shotgun (WGS) entry which is preliminary data.</text>
</comment>
<gene>
    <name evidence="1" type="ORF">LIER_30957</name>
</gene>